<keyword evidence="3" id="KW-1185">Reference proteome</keyword>
<dbReference type="InterPro" id="IPR011991">
    <property type="entry name" value="ArsR-like_HTH"/>
</dbReference>
<proteinExistence type="predicted"/>
<evidence type="ECO:0000313" key="2">
    <source>
        <dbReference type="EMBL" id="MBA5779516.1"/>
    </source>
</evidence>
<accession>A0A839AKC5</accession>
<dbReference type="RefSeq" id="WP_182168341.1">
    <property type="nucleotide sequence ID" value="NZ_JACFXV010000069.1"/>
</dbReference>
<comment type="caution">
    <text evidence="2">The sequence shown here is derived from an EMBL/GenBank/DDBJ whole genome shotgun (WGS) entry which is preliminary data.</text>
</comment>
<dbReference type="Gene3D" id="1.10.10.10">
    <property type="entry name" value="Winged helix-like DNA-binding domain superfamily/Winged helix DNA-binding domain"/>
    <property type="match status" value="1"/>
</dbReference>
<name>A0A839AKC5_9HYPH</name>
<evidence type="ECO:0000256" key="1">
    <source>
        <dbReference type="SAM" id="MobiDB-lite"/>
    </source>
</evidence>
<dbReference type="GO" id="GO:0006355">
    <property type="term" value="P:regulation of DNA-templated transcription"/>
    <property type="evidence" value="ECO:0007669"/>
    <property type="project" value="UniProtKB-ARBA"/>
</dbReference>
<dbReference type="AlphaFoldDB" id="A0A839AKC5"/>
<organism evidence="2 3">
    <name type="scientific">Stappia albiluteola</name>
    <dbReference type="NCBI Taxonomy" id="2758565"/>
    <lineage>
        <taxon>Bacteria</taxon>
        <taxon>Pseudomonadati</taxon>
        <taxon>Pseudomonadota</taxon>
        <taxon>Alphaproteobacteria</taxon>
        <taxon>Hyphomicrobiales</taxon>
        <taxon>Stappiaceae</taxon>
        <taxon>Stappia</taxon>
    </lineage>
</organism>
<gene>
    <name evidence="2" type="ORF">H2509_20490</name>
</gene>
<evidence type="ECO:0000313" key="3">
    <source>
        <dbReference type="Proteomes" id="UP000541109"/>
    </source>
</evidence>
<feature type="region of interest" description="Disordered" evidence="1">
    <location>
        <begin position="73"/>
        <end position="101"/>
    </location>
</feature>
<reference evidence="2 3" key="1">
    <citation type="submission" date="2020-07" db="EMBL/GenBank/DDBJ databases">
        <title>Stappia sp., F7233, whole genome shotgun sequencing project.</title>
        <authorList>
            <person name="Jiang S."/>
            <person name="Liu Z.W."/>
            <person name="Du Z.J."/>
        </authorList>
    </citation>
    <scope>NUCLEOTIDE SEQUENCE [LARGE SCALE GENOMIC DNA]</scope>
    <source>
        <strain evidence="2 3">F7233</strain>
    </source>
</reference>
<sequence>MTTEPLTVDGPDADGVWLSIAAIARQKGVSKQAVSKRVARYVEDGLLETRRAGRETHVNLVVYDRLVGEMTDPAQELRNGGGGETLPAGDEGSYNKAKARRENYRAESERLDLEERIGNLVKRDEVEDRIFLLFRRVRDRLIGFPAIVAPRVAAAPDARSVRNILDEEMRSILQQASELVASQAEGEQGDED</sequence>
<dbReference type="EMBL" id="JACFXV010000069">
    <property type="protein sequence ID" value="MBA5779516.1"/>
    <property type="molecule type" value="Genomic_DNA"/>
</dbReference>
<dbReference type="Proteomes" id="UP000541109">
    <property type="component" value="Unassembled WGS sequence"/>
</dbReference>
<dbReference type="InterPro" id="IPR036388">
    <property type="entry name" value="WH-like_DNA-bd_sf"/>
</dbReference>
<protein>
    <submittedName>
        <fullName evidence="2">Winged helix-turn-helix transcriptional regulator</fullName>
    </submittedName>
</protein>
<dbReference type="CDD" id="cd00090">
    <property type="entry name" value="HTH_ARSR"/>
    <property type="match status" value="1"/>
</dbReference>